<dbReference type="FunFam" id="1.20.5.170:FF:000025">
    <property type="entry name" value="nuclear factor interleukin-3-regulated protein-like"/>
    <property type="match status" value="1"/>
</dbReference>
<dbReference type="OrthoDB" id="6022300at2759"/>
<dbReference type="PANTHER" id="PTHR11988:SF27">
    <property type="entry name" value="GH27708P"/>
    <property type="match status" value="1"/>
</dbReference>
<name>A0A7M5VBW8_9CNID</name>
<feature type="compositionally biased region" description="Polar residues" evidence="7">
    <location>
        <begin position="84"/>
        <end position="108"/>
    </location>
</feature>
<evidence type="ECO:0000256" key="6">
    <source>
        <dbReference type="ARBA" id="ARBA00023242"/>
    </source>
</evidence>
<dbReference type="SUPFAM" id="SSF57959">
    <property type="entry name" value="Leucine zipper domain"/>
    <property type="match status" value="1"/>
</dbReference>
<dbReference type="PROSITE" id="PS50217">
    <property type="entry name" value="BZIP"/>
    <property type="match status" value="1"/>
</dbReference>
<keyword evidence="3" id="KW-0805">Transcription regulation</keyword>
<dbReference type="Gene3D" id="1.20.5.170">
    <property type="match status" value="1"/>
</dbReference>
<feature type="region of interest" description="Disordered" evidence="7">
    <location>
        <begin position="185"/>
        <end position="383"/>
    </location>
</feature>
<feature type="compositionally biased region" description="Basic and acidic residues" evidence="7">
    <location>
        <begin position="256"/>
        <end position="269"/>
    </location>
</feature>
<keyword evidence="4" id="KW-0238">DNA-binding</keyword>
<comment type="subcellular location">
    <subcellularLocation>
        <location evidence="1">Nucleus</location>
    </subcellularLocation>
</comment>
<organism evidence="9 10">
    <name type="scientific">Clytia hemisphaerica</name>
    <dbReference type="NCBI Taxonomy" id="252671"/>
    <lineage>
        <taxon>Eukaryota</taxon>
        <taxon>Metazoa</taxon>
        <taxon>Cnidaria</taxon>
        <taxon>Hydrozoa</taxon>
        <taxon>Hydroidolina</taxon>
        <taxon>Leptothecata</taxon>
        <taxon>Obeliida</taxon>
        <taxon>Clytiidae</taxon>
        <taxon>Clytia</taxon>
    </lineage>
</organism>
<feature type="compositionally biased region" description="Basic and acidic residues" evidence="7">
    <location>
        <begin position="338"/>
        <end position="383"/>
    </location>
</feature>
<sequence length="429" mass="47730">MKGEATKKTDKDSEKKQQQRNPATNQQLGSNESGAGSSDTEKTSSSFFKTNTVSGNLNRLKELPSFHSGYASLDEFLYAASSDNNGNRPTSSSSGGITSQVKLTQNKTAQKRQSRGERTKSSNMQMISSSSQNNNGATTISKAASQAKQSNKNKRHAQAAIDEMNRQYDHNLCLDRFINDIEQQQNEKKSEKEVKRDLNTSPSNSSLSSSSSNMPQSNEDTDSGSRNSESIQSSENAKNEKDSNTNSSNSSNNGSGKEDKTVNTDKEFPKSSGSEQNGEHSKTFSSMESSGIGSVMTGETCESMDTSEGNQEEKIKNYKGGKLGRKRKRGYIYNPKPVIEKPPKQFVPDQEKDQSYWDKRQRNNEAARRSREMRRVKEKETHDKLDRLKKENEALRVAITLLIQRNRNLEFIINELEKTDGPPAVPVTC</sequence>
<feature type="region of interest" description="Disordered" evidence="7">
    <location>
        <begin position="1"/>
        <end position="58"/>
    </location>
</feature>
<evidence type="ECO:0000256" key="4">
    <source>
        <dbReference type="ARBA" id="ARBA00023125"/>
    </source>
</evidence>
<dbReference type="GeneID" id="136808566"/>
<dbReference type="Pfam" id="PF07716">
    <property type="entry name" value="bZIP_2"/>
    <property type="match status" value="1"/>
</dbReference>
<evidence type="ECO:0000313" key="9">
    <source>
        <dbReference type="EnsemblMetazoa" id="CLYHEMP007509.2"/>
    </source>
</evidence>
<dbReference type="GO" id="GO:0000981">
    <property type="term" value="F:DNA-binding transcription factor activity, RNA polymerase II-specific"/>
    <property type="evidence" value="ECO:0007669"/>
    <property type="project" value="TreeGrafter"/>
</dbReference>
<evidence type="ECO:0000256" key="1">
    <source>
        <dbReference type="ARBA" id="ARBA00004123"/>
    </source>
</evidence>
<dbReference type="EnsemblMetazoa" id="CLYHEMT007509.2">
    <property type="protein sequence ID" value="CLYHEMP007509.2"/>
    <property type="gene ID" value="CLYHEMG007509"/>
</dbReference>
<feature type="domain" description="BZIP" evidence="8">
    <location>
        <begin position="353"/>
        <end position="416"/>
    </location>
</feature>
<evidence type="ECO:0000259" key="8">
    <source>
        <dbReference type="PROSITE" id="PS50217"/>
    </source>
</evidence>
<dbReference type="SMART" id="SM00338">
    <property type="entry name" value="BRLZ"/>
    <property type="match status" value="1"/>
</dbReference>
<evidence type="ECO:0000256" key="5">
    <source>
        <dbReference type="ARBA" id="ARBA00023163"/>
    </source>
</evidence>
<dbReference type="GO" id="GO:0000978">
    <property type="term" value="F:RNA polymerase II cis-regulatory region sequence-specific DNA binding"/>
    <property type="evidence" value="ECO:0007669"/>
    <property type="project" value="TreeGrafter"/>
</dbReference>
<feature type="compositionally biased region" description="Polar residues" evidence="7">
    <location>
        <begin position="136"/>
        <end position="150"/>
    </location>
</feature>
<protein>
    <recommendedName>
        <fullName evidence="8">BZIP domain-containing protein</fullName>
    </recommendedName>
</protein>
<feature type="region of interest" description="Disordered" evidence="7">
    <location>
        <begin position="84"/>
        <end position="157"/>
    </location>
</feature>
<feature type="compositionally biased region" description="Low complexity" evidence="7">
    <location>
        <begin position="199"/>
        <end position="218"/>
    </location>
</feature>
<keyword evidence="10" id="KW-1185">Reference proteome</keyword>
<dbReference type="InterPro" id="IPR040223">
    <property type="entry name" value="PAR_bZIP"/>
</dbReference>
<proteinExistence type="inferred from homology"/>
<dbReference type="GO" id="GO:0005634">
    <property type="term" value="C:nucleus"/>
    <property type="evidence" value="ECO:0007669"/>
    <property type="project" value="UniProtKB-SubCell"/>
</dbReference>
<reference evidence="9" key="1">
    <citation type="submission" date="2021-01" db="UniProtKB">
        <authorList>
            <consortium name="EnsemblMetazoa"/>
        </authorList>
    </citation>
    <scope>IDENTIFICATION</scope>
</reference>
<evidence type="ECO:0000256" key="7">
    <source>
        <dbReference type="SAM" id="MobiDB-lite"/>
    </source>
</evidence>
<evidence type="ECO:0000256" key="3">
    <source>
        <dbReference type="ARBA" id="ARBA00023015"/>
    </source>
</evidence>
<dbReference type="PANTHER" id="PTHR11988">
    <property type="entry name" value="THYROTROPH EMBRYONIC FACTOR RELATED"/>
    <property type="match status" value="1"/>
</dbReference>
<comment type="similarity">
    <text evidence="2">Belongs to the bZIP family. NFIL3 subfamily.</text>
</comment>
<dbReference type="CDD" id="cd14695">
    <property type="entry name" value="bZIP_HLF"/>
    <property type="match status" value="1"/>
</dbReference>
<keyword evidence="6" id="KW-0539">Nucleus</keyword>
<dbReference type="Proteomes" id="UP000594262">
    <property type="component" value="Unplaced"/>
</dbReference>
<feature type="compositionally biased region" description="Basic and acidic residues" evidence="7">
    <location>
        <begin position="1"/>
        <end position="17"/>
    </location>
</feature>
<feature type="compositionally biased region" description="Polar residues" evidence="7">
    <location>
        <begin position="283"/>
        <end position="292"/>
    </location>
</feature>
<feature type="compositionally biased region" description="Basic residues" evidence="7">
    <location>
        <begin position="317"/>
        <end position="330"/>
    </location>
</feature>
<dbReference type="RefSeq" id="XP_066921194.1">
    <property type="nucleotide sequence ID" value="XM_067065093.1"/>
</dbReference>
<dbReference type="AlphaFoldDB" id="A0A7M5VBW8"/>
<feature type="compositionally biased region" description="Low complexity" evidence="7">
    <location>
        <begin position="121"/>
        <end position="135"/>
    </location>
</feature>
<feature type="compositionally biased region" description="Basic and acidic residues" evidence="7">
    <location>
        <begin position="185"/>
        <end position="198"/>
    </location>
</feature>
<dbReference type="InterPro" id="IPR046347">
    <property type="entry name" value="bZIP_sf"/>
</dbReference>
<feature type="compositionally biased region" description="Polar residues" evidence="7">
    <location>
        <begin position="224"/>
        <end position="236"/>
    </location>
</feature>
<dbReference type="InterPro" id="IPR004827">
    <property type="entry name" value="bZIP"/>
</dbReference>
<feature type="compositionally biased region" description="Low complexity" evidence="7">
    <location>
        <begin position="244"/>
        <end position="255"/>
    </location>
</feature>
<evidence type="ECO:0000256" key="2">
    <source>
        <dbReference type="ARBA" id="ARBA00006079"/>
    </source>
</evidence>
<accession>A0A7M5VBW8</accession>
<feature type="compositionally biased region" description="Polar residues" evidence="7">
    <location>
        <begin position="19"/>
        <end position="57"/>
    </location>
</feature>
<evidence type="ECO:0000313" key="10">
    <source>
        <dbReference type="Proteomes" id="UP000594262"/>
    </source>
</evidence>
<keyword evidence="5" id="KW-0804">Transcription</keyword>